<dbReference type="VEuPathDB" id="FungiDB:AeMF1_017146"/>
<accession>A0A6G0XQI8</accession>
<name>A0A6G0XQI8_9STRA</name>
<reference evidence="2 3" key="1">
    <citation type="submission" date="2019-07" db="EMBL/GenBank/DDBJ databases">
        <title>Genomics analysis of Aphanomyces spp. identifies a new class of oomycete effector associated with host adaptation.</title>
        <authorList>
            <person name="Gaulin E."/>
        </authorList>
    </citation>
    <scope>NUCLEOTIDE SEQUENCE [LARGE SCALE GENOMIC DNA]</scope>
    <source>
        <strain evidence="2 3">ATCC 201684</strain>
    </source>
</reference>
<dbReference type="AlphaFoldDB" id="A0A6G0XQI8"/>
<feature type="region of interest" description="Disordered" evidence="1">
    <location>
        <begin position="79"/>
        <end position="113"/>
    </location>
</feature>
<dbReference type="EMBL" id="VJMJ01000025">
    <property type="protein sequence ID" value="KAF0742669.1"/>
    <property type="molecule type" value="Genomic_DNA"/>
</dbReference>
<comment type="caution">
    <text evidence="2">The sequence shown here is derived from an EMBL/GenBank/DDBJ whole genome shotgun (WGS) entry which is preliminary data.</text>
</comment>
<proteinExistence type="predicted"/>
<evidence type="ECO:0000313" key="2">
    <source>
        <dbReference type="EMBL" id="KAF0742669.1"/>
    </source>
</evidence>
<evidence type="ECO:0000256" key="1">
    <source>
        <dbReference type="SAM" id="MobiDB-lite"/>
    </source>
</evidence>
<dbReference type="Proteomes" id="UP000481153">
    <property type="component" value="Unassembled WGS sequence"/>
</dbReference>
<gene>
    <name evidence="2" type="ORF">Ae201684_002371</name>
</gene>
<sequence>MSAGVCTWCKATKWKYECDQCVRPRGVEIARFCQACSDMWHEFGMARKHSLRPAPMLTHDEALEAQVHEKMRFLQQAMDDPDEEKPQEKPTTGHAAAESKPLESKADSNQSIRVYDDIPPLDEITAHFNTAPEIIVIDDDDDVEPEMEDDVNDSAPPPLDEILSEFLLAMCKIQDAVNCVHLNQCRDPSCVEMSQHLEHASNGTECPSDNAICDSFSSLVQHVDSCSNAVTCALCLRVQLRRLQYKLVALDYALLTLPPTVASSPASVINFQANSRQSLSIRKQTCEVELKECMEKVRRLRLPTFELPPVANHFHPLTMPTFKRLHDPISVYLFKCEPNVPYWTQLVIHGRQIVNAHICRIAPLCLLECQKWKEIIVRHNTKAGPSTWENTVIANHKLHCRLCTFPQCVYCTSMRLCVMESRQSMARTLLSRMENHMQNGNPQKRQLNAAKYADTLSFLHKVNKQVRWYHQVLPLWSRPHTPVIQSTKDHYKL</sequence>
<protein>
    <recommendedName>
        <fullName evidence="4">TAZ-type domain-containing protein</fullName>
    </recommendedName>
</protein>
<evidence type="ECO:0008006" key="4">
    <source>
        <dbReference type="Google" id="ProtNLM"/>
    </source>
</evidence>
<keyword evidence="3" id="KW-1185">Reference proteome</keyword>
<evidence type="ECO:0000313" key="3">
    <source>
        <dbReference type="Proteomes" id="UP000481153"/>
    </source>
</evidence>
<organism evidence="2 3">
    <name type="scientific">Aphanomyces euteiches</name>
    <dbReference type="NCBI Taxonomy" id="100861"/>
    <lineage>
        <taxon>Eukaryota</taxon>
        <taxon>Sar</taxon>
        <taxon>Stramenopiles</taxon>
        <taxon>Oomycota</taxon>
        <taxon>Saprolegniomycetes</taxon>
        <taxon>Saprolegniales</taxon>
        <taxon>Verrucalvaceae</taxon>
        <taxon>Aphanomyces</taxon>
    </lineage>
</organism>